<reference evidence="3" key="2">
    <citation type="submission" date="2025-09" db="UniProtKB">
        <authorList>
            <consortium name="Ensembl"/>
        </authorList>
    </citation>
    <scope>IDENTIFICATION</scope>
</reference>
<protein>
    <submittedName>
        <fullName evidence="3">Docking protein 2</fullName>
    </submittedName>
</protein>
<name>A0A3B4XSW2_SERLL</name>
<dbReference type="GO" id="GO:0043410">
    <property type="term" value="P:positive regulation of MAPK cascade"/>
    <property type="evidence" value="ECO:0007669"/>
    <property type="project" value="TreeGrafter"/>
</dbReference>
<dbReference type="GO" id="GO:0005737">
    <property type="term" value="C:cytoplasm"/>
    <property type="evidence" value="ECO:0007669"/>
    <property type="project" value="TreeGrafter"/>
</dbReference>
<sequence>MYSTFSFEAGRRCESGEGSFEFDTKQGNFLFQAVEAAINLQRISLPHRQTSGGGLARGREGTAWLPPAPLLRSPPRSRNILSSHPARSCESSGDPLYDSIDEMKIRNVFLSDADALGPTYGKVEHIYDEPEGCAATAGASGGQKSTGPPSVYDDPEEMRGDAWRIMGTAADPKGHEYPYNPRVDDYAVPKRPQRAAPSPGSALLET</sequence>
<dbReference type="GO" id="GO:0007265">
    <property type="term" value="P:Ras protein signal transduction"/>
    <property type="evidence" value="ECO:0007669"/>
    <property type="project" value="TreeGrafter"/>
</dbReference>
<dbReference type="SUPFAM" id="SSF50729">
    <property type="entry name" value="PH domain-like"/>
    <property type="match status" value="1"/>
</dbReference>
<feature type="compositionally biased region" description="Low complexity" evidence="1">
    <location>
        <begin position="70"/>
        <end position="83"/>
    </location>
</feature>
<feature type="region of interest" description="Disordered" evidence="1">
    <location>
        <begin position="134"/>
        <end position="206"/>
    </location>
</feature>
<feature type="region of interest" description="Disordered" evidence="1">
    <location>
        <begin position="49"/>
        <end position="93"/>
    </location>
</feature>
<organism evidence="3 4">
    <name type="scientific">Seriola lalandi dorsalis</name>
    <dbReference type="NCBI Taxonomy" id="1841481"/>
    <lineage>
        <taxon>Eukaryota</taxon>
        <taxon>Metazoa</taxon>
        <taxon>Chordata</taxon>
        <taxon>Craniata</taxon>
        <taxon>Vertebrata</taxon>
        <taxon>Euteleostomi</taxon>
        <taxon>Actinopterygii</taxon>
        <taxon>Neopterygii</taxon>
        <taxon>Teleostei</taxon>
        <taxon>Neoteleostei</taxon>
        <taxon>Acanthomorphata</taxon>
        <taxon>Carangaria</taxon>
        <taxon>Carangiformes</taxon>
        <taxon>Carangidae</taxon>
        <taxon>Seriola</taxon>
    </lineage>
</organism>
<feature type="compositionally biased region" description="Basic and acidic residues" evidence="1">
    <location>
        <begin position="172"/>
        <end position="188"/>
    </location>
</feature>
<dbReference type="InterPro" id="IPR002404">
    <property type="entry name" value="IRS_PTB"/>
</dbReference>
<feature type="domain" description="IRS-type PTB" evidence="2">
    <location>
        <begin position="1"/>
        <end position="48"/>
    </location>
</feature>
<dbReference type="Ensembl" id="ENSSLDT00000019699.1">
    <property type="protein sequence ID" value="ENSSLDP00000019057.1"/>
    <property type="gene ID" value="ENSSLDG00000014899.1"/>
</dbReference>
<dbReference type="GeneTree" id="ENSGT00940000159868"/>
<evidence type="ECO:0000313" key="4">
    <source>
        <dbReference type="Proteomes" id="UP000261360"/>
    </source>
</evidence>
<dbReference type="Gene3D" id="2.30.29.30">
    <property type="entry name" value="Pleckstrin-homology domain (PH domain)/Phosphotyrosine-binding domain (PTB)"/>
    <property type="match status" value="1"/>
</dbReference>
<reference evidence="3" key="1">
    <citation type="submission" date="2025-08" db="UniProtKB">
        <authorList>
            <consortium name="Ensembl"/>
        </authorList>
    </citation>
    <scope>IDENTIFICATION</scope>
</reference>
<evidence type="ECO:0000256" key="1">
    <source>
        <dbReference type="SAM" id="MobiDB-lite"/>
    </source>
</evidence>
<accession>A0A3B4XSW2</accession>
<dbReference type="InterPro" id="IPR011993">
    <property type="entry name" value="PH-like_dom_sf"/>
</dbReference>
<dbReference type="PANTHER" id="PTHR21258:SF14">
    <property type="entry name" value="DOCKING PROTEIN 2"/>
    <property type="match status" value="1"/>
</dbReference>
<dbReference type="Pfam" id="PF02174">
    <property type="entry name" value="IRS"/>
    <property type="match status" value="1"/>
</dbReference>
<dbReference type="InterPro" id="IPR050996">
    <property type="entry name" value="Docking_Protein_DOK"/>
</dbReference>
<dbReference type="Proteomes" id="UP000261360">
    <property type="component" value="Unplaced"/>
</dbReference>
<proteinExistence type="predicted"/>
<dbReference type="PANTHER" id="PTHR21258">
    <property type="entry name" value="DOCKING PROTEIN RELATED"/>
    <property type="match status" value="1"/>
</dbReference>
<dbReference type="GO" id="GO:0007169">
    <property type="term" value="P:cell surface receptor protein tyrosine kinase signaling pathway"/>
    <property type="evidence" value="ECO:0007669"/>
    <property type="project" value="TreeGrafter"/>
</dbReference>
<evidence type="ECO:0000313" key="3">
    <source>
        <dbReference type="Ensembl" id="ENSSLDP00000019057.1"/>
    </source>
</evidence>
<dbReference type="PROSITE" id="PS51064">
    <property type="entry name" value="IRS_PTB"/>
    <property type="match status" value="1"/>
</dbReference>
<dbReference type="AlphaFoldDB" id="A0A3B4XSW2"/>
<evidence type="ECO:0000259" key="2">
    <source>
        <dbReference type="PROSITE" id="PS51064"/>
    </source>
</evidence>
<keyword evidence="4" id="KW-1185">Reference proteome</keyword>